<comment type="caution">
    <text evidence="9">The sequence shown here is derived from an EMBL/GenBank/DDBJ whole genome shotgun (WGS) entry which is preliminary data.</text>
</comment>
<dbReference type="PROSITE" id="PS50070">
    <property type="entry name" value="KRINGLE_2"/>
    <property type="match status" value="1"/>
</dbReference>
<keyword evidence="5" id="KW-0547">Nucleotide-binding</keyword>
<keyword evidence="2" id="KW-0597">Phosphoprotein</keyword>
<name>A0A6S7JYL4_PARCT</name>
<dbReference type="GO" id="GO:0005524">
    <property type="term" value="F:ATP binding"/>
    <property type="evidence" value="ECO:0007669"/>
    <property type="project" value="UniProtKB-KW"/>
</dbReference>
<dbReference type="InterPro" id="IPR038178">
    <property type="entry name" value="Kringle_sf"/>
</dbReference>
<feature type="disulfide bond" evidence="8">
    <location>
        <begin position="216"/>
        <end position="255"/>
    </location>
</feature>
<dbReference type="PANTHER" id="PTHR22906:SF21">
    <property type="entry name" value="SEMA DOMAIN-CONTAINING PROTEIN"/>
    <property type="match status" value="1"/>
</dbReference>
<dbReference type="EMBL" id="CACRXK020008430">
    <property type="protein sequence ID" value="CAB4014748.1"/>
    <property type="molecule type" value="Genomic_DNA"/>
</dbReference>
<evidence type="ECO:0000256" key="7">
    <source>
        <dbReference type="ARBA" id="ARBA00023157"/>
    </source>
</evidence>
<proteinExistence type="predicted"/>
<sequence>EHHLQAKNRTCLPAEAEPTLNSSSCYPLVNFTLPACENVGITLPNYVYQTPDFQNNRNDRANMDYDTWDVKIGASKISRFLKVDISTVRKCGQAFAILYCHLYFPSCDRTQSVFKEQKICHESCLHLTRMCGELWEMFVKSYTIRHPKAEETKLLRCELQPTRNAGDSPECWYFSGDTKSTDAFPAPELATNADCLFLNGSSYHGNISVTASGIPCQSWTEQCLHRHTMNETYPELNNAQNYCRNPKNSGQRPWCFTTDRNKRWEYCDIPRCIPVDGSYGNWSLNITCNVTCGEGFGTWTRECNNPQPKYGGINCSHLGEHVQYRPCSAKPCPVNGDYSNWTLSISCNVSCGDGVEIWRRFCNRPEPKYGGENCRELGSSSEFRNCTQKPCPIDGNYGNWTTSPCSATCGQGVEIRARQCDNPSGKYGGNCSKQGPPQQIRSCEIKPCPVHFDSQMIGITVVAVVSVIILTVACLILILRRRRRKAGPTYYASSLDILPPRSHCLEQLEGNNISAEYQNQTSEGEPAPGFSRGVVRYRKDYMNTGPARHSWYDRLQLIRPLATEWFQNAWGNVDEFGRHVYDVMQRVRHVFVPYNKLGNLLQGDLVGSGVGRSNNTYRTMERPAAVILPNESGNESTIENV</sequence>
<evidence type="ECO:0000256" key="3">
    <source>
        <dbReference type="ARBA" id="ARBA00022572"/>
    </source>
</evidence>
<reference evidence="9" key="1">
    <citation type="submission" date="2020-04" db="EMBL/GenBank/DDBJ databases">
        <authorList>
            <person name="Alioto T."/>
            <person name="Alioto T."/>
            <person name="Gomez Garrido J."/>
        </authorList>
    </citation>
    <scope>NUCLEOTIDE SEQUENCE</scope>
    <source>
        <strain evidence="9">A484AB</strain>
    </source>
</reference>
<comment type="caution">
    <text evidence="8">Lacks conserved residue(s) required for the propagation of feature annotation.</text>
</comment>
<dbReference type="SMART" id="SM00209">
    <property type="entry name" value="TSP1"/>
    <property type="match status" value="3"/>
</dbReference>
<dbReference type="OrthoDB" id="5917978at2759"/>
<dbReference type="SUPFAM" id="SSF57440">
    <property type="entry name" value="Kringle-like"/>
    <property type="match status" value="1"/>
</dbReference>
<dbReference type="AlphaFoldDB" id="A0A6S7JYL4"/>
<dbReference type="InterPro" id="IPR036383">
    <property type="entry name" value="TSP1_rpt_sf"/>
</dbReference>
<dbReference type="InterPro" id="IPR013806">
    <property type="entry name" value="Kringle-like"/>
</dbReference>
<dbReference type="PROSITE" id="PS00021">
    <property type="entry name" value="KRINGLE_1"/>
    <property type="match status" value="1"/>
</dbReference>
<dbReference type="InterPro" id="IPR036790">
    <property type="entry name" value="Frizzled_dom_sf"/>
</dbReference>
<evidence type="ECO:0000256" key="4">
    <source>
        <dbReference type="ARBA" id="ARBA00022737"/>
    </source>
</evidence>
<dbReference type="InterPro" id="IPR020067">
    <property type="entry name" value="Frizzled_dom"/>
</dbReference>
<keyword evidence="7 8" id="KW-1015">Disulfide bond</keyword>
<dbReference type="InterPro" id="IPR000001">
    <property type="entry name" value="Kringle"/>
</dbReference>
<dbReference type="Gene3D" id="2.20.100.10">
    <property type="entry name" value="Thrombospondin type-1 (TSP1) repeat"/>
    <property type="match status" value="3"/>
</dbReference>
<keyword evidence="6" id="KW-0067">ATP-binding</keyword>
<evidence type="ECO:0000313" key="10">
    <source>
        <dbReference type="Proteomes" id="UP001152795"/>
    </source>
</evidence>
<dbReference type="Pfam" id="PF00090">
    <property type="entry name" value="TSP_1"/>
    <property type="match status" value="3"/>
</dbReference>
<keyword evidence="3 8" id="KW-0420">Kringle</keyword>
<dbReference type="Pfam" id="PF00051">
    <property type="entry name" value="Kringle"/>
    <property type="match status" value="1"/>
</dbReference>
<evidence type="ECO:0000256" key="5">
    <source>
        <dbReference type="ARBA" id="ARBA00022741"/>
    </source>
</evidence>
<dbReference type="Proteomes" id="UP001152795">
    <property type="component" value="Unassembled WGS sequence"/>
</dbReference>
<dbReference type="SMART" id="SM00130">
    <property type="entry name" value="KR"/>
    <property type="match status" value="1"/>
</dbReference>
<dbReference type="Gene3D" id="2.40.20.10">
    <property type="entry name" value="Plasminogen Kringle 4"/>
    <property type="match status" value="1"/>
</dbReference>
<evidence type="ECO:0000256" key="8">
    <source>
        <dbReference type="PROSITE-ProRule" id="PRU00121"/>
    </source>
</evidence>
<dbReference type="PROSITE" id="PS50038">
    <property type="entry name" value="FZ"/>
    <property type="match status" value="1"/>
</dbReference>
<feature type="non-terminal residue" evidence="9">
    <location>
        <position position="641"/>
    </location>
</feature>
<dbReference type="PANTHER" id="PTHR22906">
    <property type="entry name" value="PROPERDIN"/>
    <property type="match status" value="1"/>
</dbReference>
<dbReference type="InterPro" id="IPR018056">
    <property type="entry name" value="Kringle_CS"/>
</dbReference>
<evidence type="ECO:0000256" key="1">
    <source>
        <dbReference type="ARBA" id="ARBA00004479"/>
    </source>
</evidence>
<keyword evidence="10" id="KW-1185">Reference proteome</keyword>
<evidence type="ECO:0000313" key="9">
    <source>
        <dbReference type="EMBL" id="CAB4014748.1"/>
    </source>
</evidence>
<dbReference type="FunFam" id="2.20.100.10:FF:000001">
    <property type="entry name" value="semaphorin-5A isoform X1"/>
    <property type="match status" value="1"/>
</dbReference>
<accession>A0A6S7JYL4</accession>
<organism evidence="9 10">
    <name type="scientific">Paramuricea clavata</name>
    <name type="common">Red gorgonian</name>
    <name type="synonym">Violescent sea-whip</name>
    <dbReference type="NCBI Taxonomy" id="317549"/>
    <lineage>
        <taxon>Eukaryota</taxon>
        <taxon>Metazoa</taxon>
        <taxon>Cnidaria</taxon>
        <taxon>Anthozoa</taxon>
        <taxon>Octocorallia</taxon>
        <taxon>Malacalcyonacea</taxon>
        <taxon>Plexauridae</taxon>
        <taxon>Paramuricea</taxon>
    </lineage>
</organism>
<dbReference type="PRINTS" id="PR00018">
    <property type="entry name" value="KRINGLE"/>
</dbReference>
<comment type="subcellular location">
    <subcellularLocation>
        <location evidence="1">Membrane</location>
        <topology evidence="1">Single-pass type I membrane protein</topology>
    </subcellularLocation>
</comment>
<dbReference type="InterPro" id="IPR052065">
    <property type="entry name" value="Compl_asym_regulator"/>
</dbReference>
<dbReference type="CDD" id="cd00108">
    <property type="entry name" value="KR"/>
    <property type="match status" value="1"/>
</dbReference>
<dbReference type="SUPFAM" id="SSF82895">
    <property type="entry name" value="TSP-1 type 1 repeat"/>
    <property type="match status" value="3"/>
</dbReference>
<dbReference type="Gene3D" id="1.10.2000.10">
    <property type="entry name" value="Frizzled cysteine-rich domain"/>
    <property type="match status" value="1"/>
</dbReference>
<evidence type="ECO:0000256" key="6">
    <source>
        <dbReference type="ARBA" id="ARBA00022840"/>
    </source>
</evidence>
<keyword evidence="4" id="KW-0677">Repeat</keyword>
<dbReference type="InterPro" id="IPR000884">
    <property type="entry name" value="TSP1_rpt"/>
</dbReference>
<dbReference type="PROSITE" id="PS50092">
    <property type="entry name" value="TSP1"/>
    <property type="match status" value="3"/>
</dbReference>
<dbReference type="GO" id="GO:0016020">
    <property type="term" value="C:membrane"/>
    <property type="evidence" value="ECO:0007669"/>
    <property type="project" value="UniProtKB-SubCell"/>
</dbReference>
<gene>
    <name evidence="9" type="ORF">PACLA_8A060276</name>
</gene>
<protein>
    <submittedName>
        <fullName evidence="9">Coadhesin-like isoform X2</fullName>
    </submittedName>
</protein>
<evidence type="ECO:0000256" key="2">
    <source>
        <dbReference type="ARBA" id="ARBA00022553"/>
    </source>
</evidence>
<feature type="disulfide bond" evidence="8">
    <location>
        <begin position="195"/>
        <end position="272"/>
    </location>
</feature>